<organism evidence="1 2">
    <name type="scientific">Heyndrickxia acidicola</name>
    <dbReference type="NCBI Taxonomy" id="209389"/>
    <lineage>
        <taxon>Bacteria</taxon>
        <taxon>Bacillati</taxon>
        <taxon>Bacillota</taxon>
        <taxon>Bacilli</taxon>
        <taxon>Bacillales</taxon>
        <taxon>Bacillaceae</taxon>
        <taxon>Heyndrickxia</taxon>
    </lineage>
</organism>
<gene>
    <name evidence="1" type="ORF">P4T90_02540</name>
</gene>
<dbReference type="RefSeq" id="WP_066264522.1">
    <property type="nucleotide sequence ID" value="NZ_JARMAB010000004.1"/>
</dbReference>
<comment type="caution">
    <text evidence="1">The sequence shown here is derived from an EMBL/GenBank/DDBJ whole genome shotgun (WGS) entry which is preliminary data.</text>
</comment>
<keyword evidence="2" id="KW-1185">Reference proteome</keyword>
<accession>A0ABU6MBS6</accession>
<proteinExistence type="predicted"/>
<reference evidence="1 2" key="1">
    <citation type="submission" date="2023-03" db="EMBL/GenBank/DDBJ databases">
        <title>Bacillus Genome Sequencing.</title>
        <authorList>
            <person name="Dunlap C."/>
        </authorList>
    </citation>
    <scope>NUCLEOTIDE SEQUENCE [LARGE SCALE GENOMIC DNA]</scope>
    <source>
        <strain evidence="1 2">B-23453</strain>
    </source>
</reference>
<dbReference type="Proteomes" id="UP001341444">
    <property type="component" value="Unassembled WGS sequence"/>
</dbReference>
<name>A0ABU6MBS6_9BACI</name>
<evidence type="ECO:0000313" key="2">
    <source>
        <dbReference type="Proteomes" id="UP001341444"/>
    </source>
</evidence>
<sequence>MRITMDIDYKSNAAKNFKTNIIGIEASHELIKSGINSHQYGENLLPAMIYYYRGMKMLAISVLERFYIEFLIESINKEEIKDKDTLTTHIRKKLNYKKTQLLSYQRLESVNKYFKLFIDKNIKFNEFQSISRIKEMLSVRHNTVHNFGYIDKKFKLENKKWIEEEPNAEVIIPTEGSFTVDLITLQTFVRYIDGYFKNTK</sequence>
<evidence type="ECO:0008006" key="3">
    <source>
        <dbReference type="Google" id="ProtNLM"/>
    </source>
</evidence>
<protein>
    <recommendedName>
        <fullName evidence="3">RiboL-PSP-HEPN domain-containing protein</fullName>
    </recommendedName>
</protein>
<evidence type="ECO:0000313" key="1">
    <source>
        <dbReference type="EMBL" id="MED1201965.1"/>
    </source>
</evidence>
<dbReference type="EMBL" id="JARMAB010000004">
    <property type="protein sequence ID" value="MED1201965.1"/>
    <property type="molecule type" value="Genomic_DNA"/>
</dbReference>